<organism evidence="1 2">
    <name type="scientific">Lepraria neglecta</name>
    <dbReference type="NCBI Taxonomy" id="209136"/>
    <lineage>
        <taxon>Eukaryota</taxon>
        <taxon>Fungi</taxon>
        <taxon>Dikarya</taxon>
        <taxon>Ascomycota</taxon>
        <taxon>Pezizomycotina</taxon>
        <taxon>Lecanoromycetes</taxon>
        <taxon>OSLEUM clade</taxon>
        <taxon>Lecanoromycetidae</taxon>
        <taxon>Lecanorales</taxon>
        <taxon>Lecanorineae</taxon>
        <taxon>Stereocaulaceae</taxon>
        <taxon>Lepraria</taxon>
    </lineage>
</organism>
<dbReference type="EMBL" id="JASNWA010000011">
    <property type="protein sequence ID" value="KAK3167282.1"/>
    <property type="molecule type" value="Genomic_DNA"/>
</dbReference>
<comment type="caution">
    <text evidence="1">The sequence shown here is derived from an EMBL/GenBank/DDBJ whole genome shotgun (WGS) entry which is preliminary data.</text>
</comment>
<keyword evidence="2" id="KW-1185">Reference proteome</keyword>
<gene>
    <name evidence="1" type="ORF">OEA41_010409</name>
</gene>
<accession>A0AAD9YZ17</accession>
<name>A0AAD9YZ17_9LECA</name>
<dbReference type="AlphaFoldDB" id="A0AAD9YZ17"/>
<proteinExistence type="predicted"/>
<sequence>MRSHDPDIYSNQFNWRDGAMILKENFKARDRNLPLRRLFPSEVIWQCYQTAAREANKKTSKLRIIVRHSVENESTLNAIWHAARNSTCTQDEVPDLGYKVYTDVDDGFYAILGSTNGASMMRMLIDHKSQIGFRTVERVVVLRCVNIEQLTEREKHRTILVELSAKRNIPHPPIFRRAGPRAEFPGSCQRLCAVSRVTSE</sequence>
<protein>
    <submittedName>
        <fullName evidence="1">Uncharacterized protein</fullName>
    </submittedName>
</protein>
<dbReference type="Proteomes" id="UP001276659">
    <property type="component" value="Unassembled WGS sequence"/>
</dbReference>
<evidence type="ECO:0000313" key="1">
    <source>
        <dbReference type="EMBL" id="KAK3167282.1"/>
    </source>
</evidence>
<reference evidence="1" key="1">
    <citation type="submission" date="2022-11" db="EMBL/GenBank/DDBJ databases">
        <title>Chromosomal genome sequence assembly and mating type (MAT) locus characterization of the leprose asexual lichenized fungus Lepraria neglecta (Nyl.) Erichsen.</title>
        <authorList>
            <person name="Allen J.L."/>
            <person name="Pfeffer B."/>
        </authorList>
    </citation>
    <scope>NUCLEOTIDE SEQUENCE</scope>
    <source>
        <strain evidence="1">Allen 5258</strain>
    </source>
</reference>
<evidence type="ECO:0000313" key="2">
    <source>
        <dbReference type="Proteomes" id="UP001276659"/>
    </source>
</evidence>